<evidence type="ECO:0000256" key="4">
    <source>
        <dbReference type="PROSITE-ProRule" id="PRU00409"/>
    </source>
</evidence>
<dbReference type="InterPro" id="IPR011761">
    <property type="entry name" value="ATP-grasp"/>
</dbReference>
<reference evidence="6 7" key="1">
    <citation type="submission" date="2023-10" db="EMBL/GenBank/DDBJ databases">
        <title>The genome sequence of Streptomyces sp. HUAS YS2.</title>
        <authorList>
            <person name="Mo P."/>
        </authorList>
    </citation>
    <scope>NUCLEOTIDE SEQUENCE [LARGE SCALE GENOMIC DNA]</scope>
    <source>
        <strain evidence="6 7">HUAS YS2</strain>
    </source>
</reference>
<evidence type="ECO:0000313" key="7">
    <source>
        <dbReference type="Proteomes" id="UP001301731"/>
    </source>
</evidence>
<dbReference type="RefSeq" id="WP_318108857.1">
    <property type="nucleotide sequence ID" value="NZ_CP137573.1"/>
</dbReference>
<keyword evidence="2 4" id="KW-0547">Nucleotide-binding</keyword>
<dbReference type="Pfam" id="PF13535">
    <property type="entry name" value="ATP-grasp_4"/>
    <property type="match status" value="1"/>
</dbReference>
<dbReference type="EMBL" id="CP137573">
    <property type="protein sequence ID" value="WOX26006.1"/>
    <property type="molecule type" value="Genomic_DNA"/>
</dbReference>
<name>A0ABZ0M2K4_9ACTN</name>
<evidence type="ECO:0000256" key="1">
    <source>
        <dbReference type="ARBA" id="ARBA00022598"/>
    </source>
</evidence>
<evidence type="ECO:0000259" key="5">
    <source>
        <dbReference type="PROSITE" id="PS50975"/>
    </source>
</evidence>
<dbReference type="InterPro" id="IPR052032">
    <property type="entry name" value="ATP-dep_AA_Ligase"/>
</dbReference>
<evidence type="ECO:0000256" key="3">
    <source>
        <dbReference type="ARBA" id="ARBA00022840"/>
    </source>
</evidence>
<feature type="domain" description="ATP-grasp" evidence="5">
    <location>
        <begin position="121"/>
        <end position="302"/>
    </location>
</feature>
<accession>A0ABZ0M2K4</accession>
<dbReference type="Proteomes" id="UP001301731">
    <property type="component" value="Chromosome"/>
</dbReference>
<dbReference type="PANTHER" id="PTHR43585">
    <property type="entry name" value="FUMIPYRROLE BIOSYNTHESIS PROTEIN C"/>
    <property type="match status" value="1"/>
</dbReference>
<evidence type="ECO:0000256" key="2">
    <source>
        <dbReference type="ARBA" id="ARBA00022741"/>
    </source>
</evidence>
<keyword evidence="7" id="KW-1185">Reference proteome</keyword>
<proteinExistence type="predicted"/>
<dbReference type="PANTHER" id="PTHR43585:SF2">
    <property type="entry name" value="ATP-GRASP ENZYME FSQD"/>
    <property type="match status" value="1"/>
</dbReference>
<dbReference type="InterPro" id="IPR040570">
    <property type="entry name" value="LAL_C2"/>
</dbReference>
<dbReference type="Gene3D" id="3.30.470.20">
    <property type="entry name" value="ATP-grasp fold, B domain"/>
    <property type="match status" value="1"/>
</dbReference>
<evidence type="ECO:0000313" key="6">
    <source>
        <dbReference type="EMBL" id="WOX26006.1"/>
    </source>
</evidence>
<dbReference type="PROSITE" id="PS50975">
    <property type="entry name" value="ATP_GRASP"/>
    <property type="match status" value="1"/>
</dbReference>
<dbReference type="SUPFAM" id="SSF56059">
    <property type="entry name" value="Glutathione synthetase ATP-binding domain-like"/>
    <property type="match status" value="1"/>
</dbReference>
<sequence>MTAAIAPTLPEGAPADGIAVLIGSRPAEGYETLARLGIPFLWLVDPVDEPPASVPGAVGVVHVPFKSDPLSVLRVPLPDSVRAVLSFTEMGSLPAAMLSEALGLPSVPVRAVVRARNKLLMRRVLADTVPGPAFGVVGTDTPGDKDFPLIVKPAEGTGSQGIAYVETPGEYRDRAEELTGALWEQFLRGDEFSVEAVSFDGDHRILGITAKATTGQPHFVETGHEVPALLPPETEQAITECVRRCLDALEITLGASHTEVMVSDGRAFVIETHTRAGGDRIPLLTRLVSGADQYELAVRSVIPGAAPTPPEPAAYRHAAVHFLPWQDVRVAGVTGVEECRASDGVVEAYVEVADGDSVPVWRYSHERPGYLVVGADERAALRQRIRDAESRLHPRFG</sequence>
<dbReference type="Pfam" id="PF18603">
    <property type="entry name" value="LAL_C2"/>
    <property type="match status" value="1"/>
</dbReference>
<keyword evidence="3 4" id="KW-0067">ATP-binding</keyword>
<protein>
    <submittedName>
        <fullName evidence="6">ATP-grasp domain-containing protein</fullName>
    </submittedName>
</protein>
<organism evidence="6 7">
    <name type="scientific">Streptomyces solicathayae</name>
    <dbReference type="NCBI Taxonomy" id="3081768"/>
    <lineage>
        <taxon>Bacteria</taxon>
        <taxon>Bacillati</taxon>
        <taxon>Actinomycetota</taxon>
        <taxon>Actinomycetes</taxon>
        <taxon>Kitasatosporales</taxon>
        <taxon>Streptomycetaceae</taxon>
        <taxon>Streptomyces</taxon>
    </lineage>
</organism>
<gene>
    <name evidence="6" type="ORF">R2D22_33330</name>
</gene>
<keyword evidence="1" id="KW-0436">Ligase</keyword>